<keyword evidence="2" id="KW-1185">Reference proteome</keyword>
<dbReference type="AlphaFoldDB" id="A0A9P6IIN4"/>
<sequence length="156" mass="17776">MDFVELVLKRTSKYLKKLSITEDFDGGELQIIEYLIKANERRLQQSPEQEHQKQEMRLGRPAMAQGLQEDGSIIGAESTSWKIFGTTAFDNNNDGDGCELEELLLKDTKLSSESYNLAARLDMRGLCDLPWCITNPIPRHSRLSNHAVERLTPRNP</sequence>
<gene>
    <name evidence="1" type="ORF">BGZ65_011157</name>
</gene>
<dbReference type="Proteomes" id="UP000749646">
    <property type="component" value="Unassembled WGS sequence"/>
</dbReference>
<organism evidence="1 2">
    <name type="scientific">Modicella reniformis</name>
    <dbReference type="NCBI Taxonomy" id="1440133"/>
    <lineage>
        <taxon>Eukaryota</taxon>
        <taxon>Fungi</taxon>
        <taxon>Fungi incertae sedis</taxon>
        <taxon>Mucoromycota</taxon>
        <taxon>Mortierellomycotina</taxon>
        <taxon>Mortierellomycetes</taxon>
        <taxon>Mortierellales</taxon>
        <taxon>Mortierellaceae</taxon>
        <taxon>Modicella</taxon>
    </lineage>
</organism>
<name>A0A9P6IIN4_9FUNG</name>
<reference evidence="1" key="1">
    <citation type="journal article" date="2020" name="Fungal Divers.">
        <title>Resolving the Mortierellaceae phylogeny through synthesis of multi-gene phylogenetics and phylogenomics.</title>
        <authorList>
            <person name="Vandepol N."/>
            <person name="Liber J."/>
            <person name="Desiro A."/>
            <person name="Na H."/>
            <person name="Kennedy M."/>
            <person name="Barry K."/>
            <person name="Grigoriev I.V."/>
            <person name="Miller A.N."/>
            <person name="O'Donnell K."/>
            <person name="Stajich J.E."/>
            <person name="Bonito G."/>
        </authorList>
    </citation>
    <scope>NUCLEOTIDE SEQUENCE</scope>
    <source>
        <strain evidence="1">MES-2147</strain>
    </source>
</reference>
<dbReference type="EMBL" id="JAAAHW010011230">
    <property type="protein sequence ID" value="KAF9920556.1"/>
    <property type="molecule type" value="Genomic_DNA"/>
</dbReference>
<evidence type="ECO:0000313" key="1">
    <source>
        <dbReference type="EMBL" id="KAF9920556.1"/>
    </source>
</evidence>
<evidence type="ECO:0000313" key="2">
    <source>
        <dbReference type="Proteomes" id="UP000749646"/>
    </source>
</evidence>
<proteinExistence type="predicted"/>
<protein>
    <submittedName>
        <fullName evidence="1">Uncharacterized protein</fullName>
    </submittedName>
</protein>
<accession>A0A9P6IIN4</accession>
<comment type="caution">
    <text evidence="1">The sequence shown here is derived from an EMBL/GenBank/DDBJ whole genome shotgun (WGS) entry which is preliminary data.</text>
</comment>